<reference evidence="3" key="1">
    <citation type="journal article" date="2021" name="J Fungi (Basel)">
        <title>Virulence traits and population genomics of the black yeast Aureobasidium melanogenum.</title>
        <authorList>
            <person name="Cernosa A."/>
            <person name="Sun X."/>
            <person name="Gostincar C."/>
            <person name="Fang C."/>
            <person name="Gunde-Cimerman N."/>
            <person name="Song Z."/>
        </authorList>
    </citation>
    <scope>NUCLEOTIDE SEQUENCE</scope>
    <source>
        <strain evidence="3">EXF-9911</strain>
    </source>
</reference>
<dbReference type="AlphaFoldDB" id="A0A9P8EYW6"/>
<dbReference type="Proteomes" id="UP000779574">
    <property type="component" value="Unassembled WGS sequence"/>
</dbReference>
<evidence type="ECO:0000313" key="4">
    <source>
        <dbReference type="Proteomes" id="UP000779574"/>
    </source>
</evidence>
<comment type="caution">
    <text evidence="3">The sequence shown here is derived from an EMBL/GenBank/DDBJ whole genome shotgun (WGS) entry which is preliminary data.</text>
</comment>
<protein>
    <submittedName>
        <fullName evidence="3">Uncharacterized protein</fullName>
    </submittedName>
</protein>
<evidence type="ECO:0000256" key="2">
    <source>
        <dbReference type="SAM" id="Phobius"/>
    </source>
</evidence>
<accession>A0A9P8EYW6</accession>
<keyword evidence="2" id="KW-0812">Transmembrane</keyword>
<feature type="region of interest" description="Disordered" evidence="1">
    <location>
        <begin position="1"/>
        <end position="26"/>
    </location>
</feature>
<gene>
    <name evidence="3" type="ORF">KCU76_g118</name>
</gene>
<feature type="non-terminal residue" evidence="3">
    <location>
        <position position="336"/>
    </location>
</feature>
<dbReference type="EMBL" id="JAHFXF010000001">
    <property type="protein sequence ID" value="KAG9701416.1"/>
    <property type="molecule type" value="Genomic_DNA"/>
</dbReference>
<reference evidence="3" key="2">
    <citation type="submission" date="2021-08" db="EMBL/GenBank/DDBJ databases">
        <authorList>
            <person name="Gostincar C."/>
            <person name="Sun X."/>
            <person name="Song Z."/>
            <person name="Gunde-Cimerman N."/>
        </authorList>
    </citation>
    <scope>NUCLEOTIDE SEQUENCE</scope>
    <source>
        <strain evidence="3">EXF-9911</strain>
    </source>
</reference>
<keyword evidence="2" id="KW-0472">Membrane</keyword>
<name>A0A9P8EYW6_AURME</name>
<proteinExistence type="predicted"/>
<evidence type="ECO:0000313" key="3">
    <source>
        <dbReference type="EMBL" id="KAG9701416.1"/>
    </source>
</evidence>
<keyword evidence="2" id="KW-1133">Transmembrane helix</keyword>
<feature type="transmembrane region" description="Helical" evidence="2">
    <location>
        <begin position="277"/>
        <end position="299"/>
    </location>
</feature>
<organism evidence="3 4">
    <name type="scientific">Aureobasidium melanogenum</name>
    <name type="common">Aureobasidium pullulans var. melanogenum</name>
    <dbReference type="NCBI Taxonomy" id="46634"/>
    <lineage>
        <taxon>Eukaryota</taxon>
        <taxon>Fungi</taxon>
        <taxon>Dikarya</taxon>
        <taxon>Ascomycota</taxon>
        <taxon>Pezizomycotina</taxon>
        <taxon>Dothideomycetes</taxon>
        <taxon>Dothideomycetidae</taxon>
        <taxon>Dothideales</taxon>
        <taxon>Saccotheciaceae</taxon>
        <taxon>Aureobasidium</taxon>
    </lineage>
</organism>
<sequence>MQTGRASAQYEARGRGHSRPAQRDSCLHRIEHQRRQGHEAESHYGCSSDMLQAAFQILPSAADIGTNRTSILPSRKHCLQRYILRKRIDEYEIEQLFREQRSCRFDDDRNERHLRSFTSPQVVLEDNADEIAFWLESNNSCIFHSSNPQPLHKIDDITHAIVSSFGTILIHIIALRETKKTLHIIYSSSSISSSSSPTASNSMCTGFQVPLKGNSSCFCKSLYFRPSAAVLSSLTAVDFDAAPIRTNDIARSIRDIQLIDAIVVDGAERNKRSRFQVIVFVGHLFVLVVIWAGAAAAGARVGQGTVCGSRQRSLSSRRASAIAGQRKYVAWACLPR</sequence>
<evidence type="ECO:0000256" key="1">
    <source>
        <dbReference type="SAM" id="MobiDB-lite"/>
    </source>
</evidence>